<name>A0A8J6C2N1_ELECQ</name>
<keyword evidence="1" id="KW-0732">Signal</keyword>
<dbReference type="EMBL" id="WNTK01028310">
    <property type="protein sequence ID" value="KAG9461137.1"/>
    <property type="molecule type" value="Genomic_DNA"/>
</dbReference>
<feature type="signal peptide" evidence="1">
    <location>
        <begin position="1"/>
        <end position="19"/>
    </location>
</feature>
<dbReference type="GO" id="GO:0007224">
    <property type="term" value="P:smoothened signaling pathway"/>
    <property type="evidence" value="ECO:0007669"/>
    <property type="project" value="TreeGrafter"/>
</dbReference>
<dbReference type="OrthoDB" id="184109at2759"/>
<accession>A0A8J6C2N1</accession>
<dbReference type="GO" id="GO:0060271">
    <property type="term" value="P:cilium assembly"/>
    <property type="evidence" value="ECO:0007669"/>
    <property type="project" value="TreeGrafter"/>
</dbReference>
<dbReference type="InterPro" id="IPR057724">
    <property type="entry name" value="TCTN1-3_N"/>
</dbReference>
<evidence type="ECO:0000313" key="4">
    <source>
        <dbReference type="Proteomes" id="UP000770717"/>
    </source>
</evidence>
<dbReference type="AlphaFoldDB" id="A0A8J6C2N1"/>
<organism evidence="3 4">
    <name type="scientific">Eleutherodactylus coqui</name>
    <name type="common">Puerto Rican coqui</name>
    <dbReference type="NCBI Taxonomy" id="57060"/>
    <lineage>
        <taxon>Eukaryota</taxon>
        <taxon>Metazoa</taxon>
        <taxon>Chordata</taxon>
        <taxon>Craniata</taxon>
        <taxon>Vertebrata</taxon>
        <taxon>Euteleostomi</taxon>
        <taxon>Amphibia</taxon>
        <taxon>Batrachia</taxon>
        <taxon>Anura</taxon>
        <taxon>Neobatrachia</taxon>
        <taxon>Hyloidea</taxon>
        <taxon>Eleutherodactylidae</taxon>
        <taxon>Eleutherodactylinae</taxon>
        <taxon>Eleutherodactylus</taxon>
        <taxon>Eleutherodactylus</taxon>
    </lineage>
</organism>
<proteinExistence type="predicted"/>
<dbReference type="PANTHER" id="PTHR14611:SF4">
    <property type="entry name" value="TECTONIC-3"/>
    <property type="match status" value="1"/>
</dbReference>
<feature type="domain" description="Tectonic-1-3 N-terminal" evidence="2">
    <location>
        <begin position="40"/>
        <end position="78"/>
    </location>
</feature>
<comment type="caution">
    <text evidence="3">The sequence shown here is derived from an EMBL/GenBank/DDBJ whole genome shotgun (WGS) entry which is preliminary data.</text>
</comment>
<evidence type="ECO:0000259" key="2">
    <source>
        <dbReference type="Pfam" id="PF25752"/>
    </source>
</evidence>
<dbReference type="InterPro" id="IPR040354">
    <property type="entry name" value="TCTN1-3"/>
</dbReference>
<evidence type="ECO:0000313" key="3">
    <source>
        <dbReference type="EMBL" id="KAG9461137.1"/>
    </source>
</evidence>
<dbReference type="Pfam" id="PF25752">
    <property type="entry name" value="DUF1619_N"/>
    <property type="match status" value="1"/>
</dbReference>
<feature type="chain" id="PRO_5035261528" description="Tectonic-1-3 N-terminal domain-containing protein" evidence="1">
    <location>
        <begin position="20"/>
        <end position="80"/>
    </location>
</feature>
<dbReference type="Proteomes" id="UP000770717">
    <property type="component" value="Unassembled WGS sequence"/>
</dbReference>
<dbReference type="PANTHER" id="PTHR14611">
    <property type="entry name" value="TECTONIC FAMILY MEMBER"/>
    <property type="match status" value="1"/>
</dbReference>
<evidence type="ECO:0000256" key="1">
    <source>
        <dbReference type="SAM" id="SignalP"/>
    </source>
</evidence>
<protein>
    <recommendedName>
        <fullName evidence="2">Tectonic-1-3 N-terminal domain-containing protein</fullName>
    </recommendedName>
</protein>
<sequence length="80" mass="8169">MTSHDAVAVVTGRLGLVMAAPRVLLLCMALYCGSGTGSEVAICTCDLTPGNCDINCCCDPDCSSSDPTSVFSFCKPGSTK</sequence>
<gene>
    <name evidence="3" type="ORF">GDO78_017985</name>
</gene>
<reference evidence="3" key="1">
    <citation type="thesis" date="2020" institute="ProQuest LLC" country="789 East Eisenhower Parkway, Ann Arbor, MI, USA">
        <title>Comparative Genomics and Chromosome Evolution.</title>
        <authorList>
            <person name="Mudd A.B."/>
        </authorList>
    </citation>
    <scope>NUCLEOTIDE SEQUENCE</scope>
    <source>
        <strain evidence="3">HN-11 Male</strain>
        <tissue evidence="3">Kidney and liver</tissue>
    </source>
</reference>
<keyword evidence="4" id="KW-1185">Reference proteome</keyword>